<proteinExistence type="predicted"/>
<gene>
    <name evidence="1" type="ORF">SNEC2469_LOCUS6251</name>
</gene>
<dbReference type="OrthoDB" id="444570at2759"/>
<sequence length="202" mass="22654">VTVPVTISLVQCAIRKRRPVVKKVQDTAKWQALLAEFWARHTYATRFLYTVLPAELYWGDATLDSLNKALATDLTDLFTTGVTVSTNMGDIKLHFAMLGVKGDWVYLRKDWFDMSEDAAWRTSEGPTPFKTKASPLHDIPGLSSPSRALVVSAHTWHIGCLRRKYTWVLVVCIYDACAVHPCGNVRGVEKTLWSQGSLLCAR</sequence>
<evidence type="ECO:0000313" key="2">
    <source>
        <dbReference type="Proteomes" id="UP000601435"/>
    </source>
</evidence>
<accession>A0A812MTP8</accession>
<dbReference type="Proteomes" id="UP000601435">
    <property type="component" value="Unassembled WGS sequence"/>
</dbReference>
<name>A0A812MTP8_9DINO</name>
<feature type="non-terminal residue" evidence="1">
    <location>
        <position position="1"/>
    </location>
</feature>
<reference evidence="1" key="1">
    <citation type="submission" date="2021-02" db="EMBL/GenBank/DDBJ databases">
        <authorList>
            <person name="Dougan E. K."/>
            <person name="Rhodes N."/>
            <person name="Thang M."/>
            <person name="Chan C."/>
        </authorList>
    </citation>
    <scope>NUCLEOTIDE SEQUENCE</scope>
</reference>
<dbReference type="EMBL" id="CAJNJA010011053">
    <property type="protein sequence ID" value="CAE7265985.1"/>
    <property type="molecule type" value="Genomic_DNA"/>
</dbReference>
<protein>
    <submittedName>
        <fullName evidence="1">Uncharacterized protein</fullName>
    </submittedName>
</protein>
<comment type="caution">
    <text evidence="1">The sequence shown here is derived from an EMBL/GenBank/DDBJ whole genome shotgun (WGS) entry which is preliminary data.</text>
</comment>
<organism evidence="1 2">
    <name type="scientific">Symbiodinium necroappetens</name>
    <dbReference type="NCBI Taxonomy" id="1628268"/>
    <lineage>
        <taxon>Eukaryota</taxon>
        <taxon>Sar</taxon>
        <taxon>Alveolata</taxon>
        <taxon>Dinophyceae</taxon>
        <taxon>Suessiales</taxon>
        <taxon>Symbiodiniaceae</taxon>
        <taxon>Symbiodinium</taxon>
    </lineage>
</organism>
<evidence type="ECO:0000313" key="1">
    <source>
        <dbReference type="EMBL" id="CAE7265985.1"/>
    </source>
</evidence>
<keyword evidence="2" id="KW-1185">Reference proteome</keyword>
<dbReference type="AlphaFoldDB" id="A0A812MTP8"/>